<organism evidence="1">
    <name type="scientific">hydrothermal vent metagenome</name>
    <dbReference type="NCBI Taxonomy" id="652676"/>
    <lineage>
        <taxon>unclassified sequences</taxon>
        <taxon>metagenomes</taxon>
        <taxon>ecological metagenomes</taxon>
    </lineage>
</organism>
<reference evidence="1" key="1">
    <citation type="submission" date="2018-06" db="EMBL/GenBank/DDBJ databases">
        <authorList>
            <person name="Zhirakovskaya E."/>
        </authorList>
    </citation>
    <scope>NUCLEOTIDE SEQUENCE</scope>
</reference>
<dbReference type="Pfam" id="PF11376">
    <property type="entry name" value="DUF3179"/>
    <property type="match status" value="1"/>
</dbReference>
<dbReference type="InterPro" id="IPR021516">
    <property type="entry name" value="DUF3179"/>
</dbReference>
<protein>
    <recommendedName>
        <fullName evidence="2">DUF3179 domain-containing protein</fullName>
    </recommendedName>
</protein>
<dbReference type="AlphaFoldDB" id="A0A3B0SDT8"/>
<evidence type="ECO:0000313" key="1">
    <source>
        <dbReference type="EMBL" id="VAV98848.1"/>
    </source>
</evidence>
<sequence length="339" mass="38702">MTMGYIRRGYKPLIFLMTFWLNISAVIAADVPQSWRFEWQRTDFRKSTIDFKEIIEGGPRRDGIPSIDKPIFKAVWEIKGMGKKEPVISLNIKGDVRAYPVRILIYHEIVNDTVGGVPVTITYCPLCNAALVFERTFEGNVLDFGTTGKLRQSDMVMYDRQSQSWWQQFTGEGIVGKYAGKTLKAIPSRMESFTLFRDRHPKGRVLVPNNDRMRRYGKTPYMKYDTSRWPFLFDGNYDGPPKPLSRVVAVGNEAWPLSLIRKRKTVRSGDLVISWQKGQNSALDSRNIRRGRDVGNITVTRGGADVVHHIPFAFAFKAFYPDGVIHMKVKDKSPDVAGK</sequence>
<dbReference type="EMBL" id="UOED01000131">
    <property type="protein sequence ID" value="VAV98848.1"/>
    <property type="molecule type" value="Genomic_DNA"/>
</dbReference>
<name>A0A3B0SDT8_9ZZZZ</name>
<evidence type="ECO:0008006" key="2">
    <source>
        <dbReference type="Google" id="ProtNLM"/>
    </source>
</evidence>
<proteinExistence type="predicted"/>
<accession>A0A3B0SDT8</accession>
<gene>
    <name evidence="1" type="ORF">MNBD_ALPHA02-2243</name>
</gene>